<name>A0A0F9BTD5_9ZZZZ</name>
<protein>
    <submittedName>
        <fullName evidence="1">Uncharacterized protein</fullName>
    </submittedName>
</protein>
<sequence>MKVKVVRRIGKAEFGSIALPTSHPGAVKYKRGKWSSAPQHCQERGYHLLVFDDLLLANRFVEDQFPEGSSVVFYCEVREIIKELPLMQGIFNYPFPGFHDMNNYFCWPKGTVMVKKVKLIKEIE</sequence>
<proteinExistence type="predicted"/>
<dbReference type="AlphaFoldDB" id="A0A0F9BTD5"/>
<dbReference type="EMBL" id="LAZR01036304">
    <property type="protein sequence ID" value="KKL25199.1"/>
    <property type="molecule type" value="Genomic_DNA"/>
</dbReference>
<accession>A0A0F9BTD5</accession>
<organism evidence="1">
    <name type="scientific">marine sediment metagenome</name>
    <dbReference type="NCBI Taxonomy" id="412755"/>
    <lineage>
        <taxon>unclassified sequences</taxon>
        <taxon>metagenomes</taxon>
        <taxon>ecological metagenomes</taxon>
    </lineage>
</organism>
<gene>
    <name evidence="1" type="ORF">LCGC14_2407710</name>
</gene>
<comment type="caution">
    <text evidence="1">The sequence shown here is derived from an EMBL/GenBank/DDBJ whole genome shotgun (WGS) entry which is preliminary data.</text>
</comment>
<reference evidence="1" key="1">
    <citation type="journal article" date="2015" name="Nature">
        <title>Complex archaea that bridge the gap between prokaryotes and eukaryotes.</title>
        <authorList>
            <person name="Spang A."/>
            <person name="Saw J.H."/>
            <person name="Jorgensen S.L."/>
            <person name="Zaremba-Niedzwiedzka K."/>
            <person name="Martijn J."/>
            <person name="Lind A.E."/>
            <person name="van Eijk R."/>
            <person name="Schleper C."/>
            <person name="Guy L."/>
            <person name="Ettema T.J."/>
        </authorList>
    </citation>
    <scope>NUCLEOTIDE SEQUENCE</scope>
</reference>
<evidence type="ECO:0000313" key="1">
    <source>
        <dbReference type="EMBL" id="KKL25199.1"/>
    </source>
</evidence>